<dbReference type="PANTHER" id="PTHR24348">
    <property type="entry name" value="SERINE/THREONINE-PROTEIN KINASE UNC-51-RELATED"/>
    <property type="match status" value="1"/>
</dbReference>
<dbReference type="InterPro" id="IPR008271">
    <property type="entry name" value="Ser/Thr_kinase_AS"/>
</dbReference>
<organism evidence="2">
    <name type="scientific">viral metagenome</name>
    <dbReference type="NCBI Taxonomy" id="1070528"/>
    <lineage>
        <taxon>unclassified sequences</taxon>
        <taxon>metagenomes</taxon>
        <taxon>organismal metagenomes</taxon>
    </lineage>
</organism>
<dbReference type="PROSITE" id="PS50011">
    <property type="entry name" value="PROTEIN_KINASE_DOM"/>
    <property type="match status" value="1"/>
</dbReference>
<dbReference type="GO" id="GO:0010506">
    <property type="term" value="P:regulation of autophagy"/>
    <property type="evidence" value="ECO:0007669"/>
    <property type="project" value="InterPro"/>
</dbReference>
<proteinExistence type="predicted"/>
<dbReference type="Pfam" id="PF00069">
    <property type="entry name" value="Pkinase"/>
    <property type="match status" value="1"/>
</dbReference>
<dbReference type="InterPro" id="IPR000719">
    <property type="entry name" value="Prot_kinase_dom"/>
</dbReference>
<dbReference type="EMBL" id="MN739336">
    <property type="protein sequence ID" value="QHS99199.1"/>
    <property type="molecule type" value="Genomic_DNA"/>
</dbReference>
<evidence type="ECO:0000259" key="1">
    <source>
        <dbReference type="PROSITE" id="PS50011"/>
    </source>
</evidence>
<dbReference type="AlphaFoldDB" id="A0A6C0C5Z0"/>
<dbReference type="PROSITE" id="PS00108">
    <property type="entry name" value="PROTEIN_KINASE_ST"/>
    <property type="match status" value="1"/>
</dbReference>
<dbReference type="GO" id="GO:0004674">
    <property type="term" value="F:protein serine/threonine kinase activity"/>
    <property type="evidence" value="ECO:0007669"/>
    <property type="project" value="InterPro"/>
</dbReference>
<protein>
    <recommendedName>
        <fullName evidence="1">Protein kinase domain-containing protein</fullName>
    </recommendedName>
</protein>
<dbReference type="InterPro" id="IPR045269">
    <property type="entry name" value="Atg1-like"/>
</dbReference>
<dbReference type="GO" id="GO:0005524">
    <property type="term" value="F:ATP binding"/>
    <property type="evidence" value="ECO:0007669"/>
    <property type="project" value="InterPro"/>
</dbReference>
<sequence>MGICCYSQTLETETTCQMSDAHEENRYVNKVYVSEGGHGTLYKAYDKETKTLVSCKETPPAKRKNAERESNILKRFNSPVLPQFIDIAFGNDINCLYYKFIPGTDLFTHLFENDRTIAYNDVKILINKMLYSLTELEKYNLVHLDIKFENFIFTKSNNVLTLIDFEGAHDYHDNEFKALETYVGTKSYTAPETWSGVYHKQSDIWSVGVCLWCMLTGQYPFDVDTLDKNDKDTLQFIEKLFIFPQKIHLEKMNDLNFDENLKDLLHRVFTFDAKSRIDITNFKNHTWLKI</sequence>
<reference evidence="2" key="1">
    <citation type="journal article" date="2020" name="Nature">
        <title>Giant virus diversity and host interactions through global metagenomics.</title>
        <authorList>
            <person name="Schulz F."/>
            <person name="Roux S."/>
            <person name="Paez-Espino D."/>
            <person name="Jungbluth S."/>
            <person name="Walsh D.A."/>
            <person name="Denef V.J."/>
            <person name="McMahon K.D."/>
            <person name="Konstantinidis K.T."/>
            <person name="Eloe-Fadrosh E.A."/>
            <person name="Kyrpides N.C."/>
            <person name="Woyke T."/>
        </authorList>
    </citation>
    <scope>NUCLEOTIDE SEQUENCE</scope>
    <source>
        <strain evidence="2">GVMAG-M-3300020185-33</strain>
    </source>
</reference>
<accession>A0A6C0C5Z0</accession>
<name>A0A6C0C5Z0_9ZZZZ</name>
<dbReference type="InterPro" id="IPR011009">
    <property type="entry name" value="Kinase-like_dom_sf"/>
</dbReference>
<dbReference type="SUPFAM" id="SSF56112">
    <property type="entry name" value="Protein kinase-like (PK-like)"/>
    <property type="match status" value="1"/>
</dbReference>
<evidence type="ECO:0000313" key="2">
    <source>
        <dbReference type="EMBL" id="QHS99199.1"/>
    </source>
</evidence>
<dbReference type="Gene3D" id="1.10.510.10">
    <property type="entry name" value="Transferase(Phosphotransferase) domain 1"/>
    <property type="match status" value="1"/>
</dbReference>
<dbReference type="SMART" id="SM00220">
    <property type="entry name" value="S_TKc"/>
    <property type="match status" value="1"/>
</dbReference>
<feature type="domain" description="Protein kinase" evidence="1">
    <location>
        <begin position="27"/>
        <end position="288"/>
    </location>
</feature>
<dbReference type="GO" id="GO:0005737">
    <property type="term" value="C:cytoplasm"/>
    <property type="evidence" value="ECO:0007669"/>
    <property type="project" value="TreeGrafter"/>
</dbReference>